<dbReference type="InterPro" id="IPR011990">
    <property type="entry name" value="TPR-like_helical_dom_sf"/>
</dbReference>
<feature type="repeat" description="TPR" evidence="3">
    <location>
        <begin position="107"/>
        <end position="140"/>
    </location>
</feature>
<name>A0A4Q1K3J4_9FLAO</name>
<accession>A0A4Q1K3J4</accession>
<protein>
    <submittedName>
        <fullName evidence="5">Tetratricopeptide repeat protein</fullName>
    </submittedName>
</protein>
<dbReference type="InterPro" id="IPR050498">
    <property type="entry name" value="Ycf3"/>
</dbReference>
<dbReference type="PANTHER" id="PTHR44858:SF1">
    <property type="entry name" value="UDP-N-ACETYLGLUCOSAMINE--PEPTIDE N-ACETYLGLUCOSAMINYLTRANSFERASE SPINDLY-RELATED"/>
    <property type="match status" value="1"/>
</dbReference>
<comment type="caution">
    <text evidence="5">The sequence shown here is derived from an EMBL/GenBank/DDBJ whole genome shotgun (WGS) entry which is preliminary data.</text>
</comment>
<evidence type="ECO:0000256" key="4">
    <source>
        <dbReference type="SAM" id="Phobius"/>
    </source>
</evidence>
<organism evidence="5 6">
    <name type="scientific">Flavobacterium stagni</name>
    <dbReference type="NCBI Taxonomy" id="2506421"/>
    <lineage>
        <taxon>Bacteria</taxon>
        <taxon>Pseudomonadati</taxon>
        <taxon>Bacteroidota</taxon>
        <taxon>Flavobacteriia</taxon>
        <taxon>Flavobacteriales</taxon>
        <taxon>Flavobacteriaceae</taxon>
        <taxon>Flavobacterium</taxon>
    </lineage>
</organism>
<proteinExistence type="predicted"/>
<dbReference type="PROSITE" id="PS50005">
    <property type="entry name" value="TPR"/>
    <property type="match status" value="2"/>
</dbReference>
<keyword evidence="4" id="KW-1133">Transmembrane helix</keyword>
<dbReference type="PANTHER" id="PTHR44858">
    <property type="entry name" value="TETRATRICOPEPTIDE REPEAT PROTEIN 6"/>
    <property type="match status" value="1"/>
</dbReference>
<dbReference type="Gene3D" id="1.25.40.10">
    <property type="entry name" value="Tetratricopeptide repeat domain"/>
    <property type="match status" value="2"/>
</dbReference>
<dbReference type="RefSeq" id="WP_129462319.1">
    <property type="nucleotide sequence ID" value="NZ_SBKN01000009.1"/>
</dbReference>
<dbReference type="EMBL" id="SBKN01000009">
    <property type="protein sequence ID" value="RXR20268.1"/>
    <property type="molecule type" value="Genomic_DNA"/>
</dbReference>
<evidence type="ECO:0000313" key="5">
    <source>
        <dbReference type="EMBL" id="RXR20268.1"/>
    </source>
</evidence>
<keyword evidence="2 3" id="KW-0802">TPR repeat</keyword>
<sequence>MNKLPKYKIFGIAIVGAFFPCVLLVLISMMFYGSQYPIVKYYYLQASFAHKRGDLSDALHNYNEVIRRDKNYINGYISRGSLFLDQKKYKQAIIDYSHALQLQPQNEEAYAYRGRAFYEIKNNKAALKDYNLSLQINPNFAYAFTQRALLKYTQLHDFQGACEDLNRAAELGDSDAKAHLENKVCEFD</sequence>
<dbReference type="InterPro" id="IPR019734">
    <property type="entry name" value="TPR_rpt"/>
</dbReference>
<dbReference type="GO" id="GO:0046813">
    <property type="term" value="P:receptor-mediated virion attachment to host cell"/>
    <property type="evidence" value="ECO:0007669"/>
    <property type="project" value="TreeGrafter"/>
</dbReference>
<evidence type="ECO:0000256" key="3">
    <source>
        <dbReference type="PROSITE-ProRule" id="PRU00339"/>
    </source>
</evidence>
<dbReference type="SMART" id="SM00028">
    <property type="entry name" value="TPR"/>
    <property type="match status" value="4"/>
</dbReference>
<evidence type="ECO:0000313" key="6">
    <source>
        <dbReference type="Proteomes" id="UP000289857"/>
    </source>
</evidence>
<feature type="transmembrane region" description="Helical" evidence="4">
    <location>
        <begin position="12"/>
        <end position="32"/>
    </location>
</feature>
<keyword evidence="4" id="KW-0812">Transmembrane</keyword>
<dbReference type="OrthoDB" id="1523318at2"/>
<feature type="repeat" description="TPR" evidence="3">
    <location>
        <begin position="73"/>
        <end position="106"/>
    </location>
</feature>
<evidence type="ECO:0000256" key="2">
    <source>
        <dbReference type="ARBA" id="ARBA00022803"/>
    </source>
</evidence>
<keyword evidence="1" id="KW-0677">Repeat</keyword>
<dbReference type="Proteomes" id="UP000289857">
    <property type="component" value="Unassembled WGS sequence"/>
</dbReference>
<dbReference type="AlphaFoldDB" id="A0A4Q1K3J4"/>
<gene>
    <name evidence="5" type="ORF">EQG61_12675</name>
</gene>
<evidence type="ECO:0000256" key="1">
    <source>
        <dbReference type="ARBA" id="ARBA00022737"/>
    </source>
</evidence>
<dbReference type="SUPFAM" id="SSF48452">
    <property type="entry name" value="TPR-like"/>
    <property type="match status" value="1"/>
</dbReference>
<reference evidence="6" key="1">
    <citation type="submission" date="2019-01" db="EMBL/GenBank/DDBJ databases">
        <title>Cytophagaceae bacterium strain CAR-16.</title>
        <authorList>
            <person name="Chen W.-M."/>
        </authorList>
    </citation>
    <scope>NUCLEOTIDE SEQUENCE [LARGE SCALE GENOMIC DNA]</scope>
    <source>
        <strain evidence="6">WWJ-16</strain>
    </source>
</reference>
<keyword evidence="4" id="KW-0472">Membrane</keyword>
<dbReference type="GO" id="GO:0009279">
    <property type="term" value="C:cell outer membrane"/>
    <property type="evidence" value="ECO:0007669"/>
    <property type="project" value="TreeGrafter"/>
</dbReference>
<dbReference type="Pfam" id="PF13414">
    <property type="entry name" value="TPR_11"/>
    <property type="match status" value="1"/>
</dbReference>
<keyword evidence="6" id="KW-1185">Reference proteome</keyword>